<protein>
    <submittedName>
        <fullName evidence="1">Uncharacterized protein</fullName>
    </submittedName>
</protein>
<evidence type="ECO:0000313" key="2">
    <source>
        <dbReference type="Proteomes" id="UP000019376"/>
    </source>
</evidence>
<dbReference type="Proteomes" id="UP000019376">
    <property type="component" value="Unassembled WGS sequence"/>
</dbReference>
<accession>S7ZKW7</accession>
<reference evidence="1 2" key="1">
    <citation type="journal article" date="2013" name="PLoS ONE">
        <title>Genomic and secretomic analyses reveal unique features of the lignocellulolytic enzyme system of Penicillium decumbens.</title>
        <authorList>
            <person name="Liu G."/>
            <person name="Zhang L."/>
            <person name="Wei X."/>
            <person name="Zou G."/>
            <person name="Qin Y."/>
            <person name="Ma L."/>
            <person name="Li J."/>
            <person name="Zheng H."/>
            <person name="Wang S."/>
            <person name="Wang C."/>
            <person name="Xun L."/>
            <person name="Zhao G.-P."/>
            <person name="Zhou Z."/>
            <person name="Qu Y."/>
        </authorList>
    </citation>
    <scope>NUCLEOTIDE SEQUENCE [LARGE SCALE GENOMIC DNA]</scope>
    <source>
        <strain evidence="2">114-2 / CGMCC 5302</strain>
    </source>
</reference>
<dbReference type="HOGENOM" id="CLU_1949549_0_0_1"/>
<name>S7ZKW7_PENO1</name>
<gene>
    <name evidence="1" type="ORF">PDE_06225</name>
</gene>
<dbReference type="AlphaFoldDB" id="S7ZKW7"/>
<dbReference type="EMBL" id="KB644413">
    <property type="protein sequence ID" value="EPS31270.1"/>
    <property type="molecule type" value="Genomic_DNA"/>
</dbReference>
<organism evidence="1 2">
    <name type="scientific">Penicillium oxalicum (strain 114-2 / CGMCC 5302)</name>
    <name type="common">Penicillium decumbens</name>
    <dbReference type="NCBI Taxonomy" id="933388"/>
    <lineage>
        <taxon>Eukaryota</taxon>
        <taxon>Fungi</taxon>
        <taxon>Dikarya</taxon>
        <taxon>Ascomycota</taxon>
        <taxon>Pezizomycotina</taxon>
        <taxon>Eurotiomycetes</taxon>
        <taxon>Eurotiomycetidae</taxon>
        <taxon>Eurotiales</taxon>
        <taxon>Aspergillaceae</taxon>
        <taxon>Penicillium</taxon>
    </lineage>
</organism>
<evidence type="ECO:0000313" key="1">
    <source>
        <dbReference type="EMBL" id="EPS31270.1"/>
    </source>
</evidence>
<keyword evidence="2" id="KW-1185">Reference proteome</keyword>
<proteinExistence type="predicted"/>
<sequence length="129" mass="14694">MLKGERSHCIQMKIIDRSLQLPKDKREVERKRRHCWEAETLIKENNNFQSFVLSLERATSVFCLAGVNAGSGSNGDGDASGLQEIWSPRWVIVDRNRSNKKISRLISQYLKSSHTGSTQRLCSMRVMGV</sequence>